<keyword evidence="5 8" id="KW-1133">Transmembrane helix</keyword>
<comment type="similarity">
    <text evidence="8">Belongs to the CN hydrolase family. Apolipoprotein N-acyltransferase subfamily.</text>
</comment>
<feature type="transmembrane region" description="Helical" evidence="8">
    <location>
        <begin position="234"/>
        <end position="253"/>
    </location>
</feature>
<keyword evidence="3 8" id="KW-0808">Transferase</keyword>
<dbReference type="Gene3D" id="3.60.110.10">
    <property type="entry name" value="Carbon-nitrogen hydrolase"/>
    <property type="match status" value="1"/>
</dbReference>
<dbReference type="SUPFAM" id="SSF56317">
    <property type="entry name" value="Carbon-nitrogen hydrolase"/>
    <property type="match status" value="1"/>
</dbReference>
<keyword evidence="2 8" id="KW-1003">Cell membrane</keyword>
<name>A0A956SD91_UNCEI</name>
<feature type="transmembrane region" description="Helical" evidence="8">
    <location>
        <begin position="101"/>
        <end position="123"/>
    </location>
</feature>
<dbReference type="InterPro" id="IPR003010">
    <property type="entry name" value="C-N_Hydrolase"/>
</dbReference>
<dbReference type="GO" id="GO:0005886">
    <property type="term" value="C:plasma membrane"/>
    <property type="evidence" value="ECO:0007669"/>
    <property type="project" value="UniProtKB-SubCell"/>
</dbReference>
<evidence type="ECO:0000256" key="4">
    <source>
        <dbReference type="ARBA" id="ARBA00022692"/>
    </source>
</evidence>
<dbReference type="AlphaFoldDB" id="A0A956SD91"/>
<evidence type="ECO:0000313" key="11">
    <source>
        <dbReference type="Proteomes" id="UP000739538"/>
    </source>
</evidence>
<gene>
    <name evidence="8 10" type="primary">lnt</name>
    <name evidence="10" type="ORF">KDA27_10455</name>
</gene>
<dbReference type="InterPro" id="IPR004563">
    <property type="entry name" value="Apolipo_AcylTrfase"/>
</dbReference>
<feature type="domain" description="CN hydrolase" evidence="9">
    <location>
        <begin position="297"/>
        <end position="547"/>
    </location>
</feature>
<dbReference type="GO" id="GO:0016410">
    <property type="term" value="F:N-acyltransferase activity"/>
    <property type="evidence" value="ECO:0007669"/>
    <property type="project" value="UniProtKB-UniRule"/>
</dbReference>
<evidence type="ECO:0000256" key="2">
    <source>
        <dbReference type="ARBA" id="ARBA00022475"/>
    </source>
</evidence>
<evidence type="ECO:0000256" key="3">
    <source>
        <dbReference type="ARBA" id="ARBA00022679"/>
    </source>
</evidence>
<evidence type="ECO:0000256" key="8">
    <source>
        <dbReference type="HAMAP-Rule" id="MF_01148"/>
    </source>
</evidence>
<evidence type="ECO:0000256" key="1">
    <source>
        <dbReference type="ARBA" id="ARBA00004651"/>
    </source>
</evidence>
<reference evidence="10" key="2">
    <citation type="journal article" date="2021" name="Microbiome">
        <title>Successional dynamics and alternative stable states in a saline activated sludge microbial community over 9 years.</title>
        <authorList>
            <person name="Wang Y."/>
            <person name="Ye J."/>
            <person name="Ju F."/>
            <person name="Liu L."/>
            <person name="Boyd J.A."/>
            <person name="Deng Y."/>
            <person name="Parks D.H."/>
            <person name="Jiang X."/>
            <person name="Yin X."/>
            <person name="Woodcroft B.J."/>
            <person name="Tyson G.W."/>
            <person name="Hugenholtz P."/>
            <person name="Polz M.F."/>
            <person name="Zhang T."/>
        </authorList>
    </citation>
    <scope>NUCLEOTIDE SEQUENCE</scope>
    <source>
        <strain evidence="10">HKST-UBA02</strain>
    </source>
</reference>
<feature type="transmembrane region" description="Helical" evidence="8">
    <location>
        <begin position="557"/>
        <end position="578"/>
    </location>
</feature>
<dbReference type="Proteomes" id="UP000739538">
    <property type="component" value="Unassembled WGS sequence"/>
</dbReference>
<dbReference type="Pfam" id="PF00795">
    <property type="entry name" value="CN_hydrolase"/>
    <property type="match status" value="1"/>
</dbReference>
<comment type="caution">
    <text evidence="10">The sequence shown here is derived from an EMBL/GenBank/DDBJ whole genome shotgun (WGS) entry which is preliminary data.</text>
</comment>
<organism evidence="10 11">
    <name type="scientific">Eiseniibacteriota bacterium</name>
    <dbReference type="NCBI Taxonomy" id="2212470"/>
    <lineage>
        <taxon>Bacteria</taxon>
        <taxon>Candidatus Eiseniibacteriota</taxon>
    </lineage>
</organism>
<feature type="transmembrane region" description="Helical" evidence="8">
    <location>
        <begin position="159"/>
        <end position="177"/>
    </location>
</feature>
<feature type="transmembrane region" description="Helical" evidence="8">
    <location>
        <begin position="72"/>
        <end position="89"/>
    </location>
</feature>
<comment type="subcellular location">
    <subcellularLocation>
        <location evidence="1 8">Cell membrane</location>
        <topology evidence="1 8">Multi-pass membrane protein</topology>
    </subcellularLocation>
</comment>
<keyword evidence="6 8" id="KW-0472">Membrane</keyword>
<proteinExistence type="inferred from homology"/>
<evidence type="ECO:0000259" key="9">
    <source>
        <dbReference type="PROSITE" id="PS50263"/>
    </source>
</evidence>
<evidence type="ECO:0000256" key="7">
    <source>
        <dbReference type="ARBA" id="ARBA00023315"/>
    </source>
</evidence>
<accession>A0A956SD91</accession>
<keyword evidence="7 8" id="KW-0012">Acyltransferase</keyword>
<comment type="function">
    <text evidence="8">Catalyzes the phospholipid dependent N-acylation of the N-terminal cysteine of apolipoprotein, the last step in lipoprotein maturation.</text>
</comment>
<dbReference type="NCBIfam" id="TIGR00546">
    <property type="entry name" value="lnt"/>
    <property type="match status" value="1"/>
</dbReference>
<dbReference type="HAMAP" id="MF_01148">
    <property type="entry name" value="Lnt"/>
    <property type="match status" value="1"/>
</dbReference>
<dbReference type="Pfam" id="PF20154">
    <property type="entry name" value="LNT_N"/>
    <property type="match status" value="1"/>
</dbReference>
<protein>
    <recommendedName>
        <fullName evidence="8">Apolipoprotein N-acyltransferase</fullName>
        <shortName evidence="8">ALP N-acyltransferase</shortName>
        <ecNumber evidence="8">2.3.1.269</ecNumber>
    </recommendedName>
</protein>
<comment type="pathway">
    <text evidence="8">Protein modification; lipoprotein biosynthesis (N-acyl transfer).</text>
</comment>
<dbReference type="InterPro" id="IPR036526">
    <property type="entry name" value="C-N_Hydrolase_sf"/>
</dbReference>
<dbReference type="PANTHER" id="PTHR38686:SF1">
    <property type="entry name" value="APOLIPOPROTEIN N-ACYLTRANSFERASE"/>
    <property type="match status" value="1"/>
</dbReference>
<dbReference type="PANTHER" id="PTHR38686">
    <property type="entry name" value="APOLIPOPROTEIN N-ACYLTRANSFERASE"/>
    <property type="match status" value="1"/>
</dbReference>
<keyword evidence="4 8" id="KW-0812">Transmembrane</keyword>
<dbReference type="EMBL" id="JAGQHS010000045">
    <property type="protein sequence ID" value="MCA9756215.1"/>
    <property type="molecule type" value="Genomic_DNA"/>
</dbReference>
<feature type="transmembrane region" description="Helical" evidence="8">
    <location>
        <begin position="35"/>
        <end position="52"/>
    </location>
</feature>
<dbReference type="EC" id="2.3.1.269" evidence="8"/>
<dbReference type="CDD" id="cd07571">
    <property type="entry name" value="ALP_N-acyl_transferase"/>
    <property type="match status" value="1"/>
</dbReference>
<comment type="catalytic activity">
    <reaction evidence="8">
        <text>N-terminal S-1,2-diacyl-sn-glyceryl-L-cysteinyl-[lipoprotein] + a glycerophospholipid = N-acyl-S-1,2-diacyl-sn-glyceryl-L-cysteinyl-[lipoprotein] + a 2-acyl-sn-glycero-3-phospholipid + H(+)</text>
        <dbReference type="Rhea" id="RHEA:48228"/>
        <dbReference type="Rhea" id="RHEA-COMP:14681"/>
        <dbReference type="Rhea" id="RHEA-COMP:14684"/>
        <dbReference type="ChEBI" id="CHEBI:15378"/>
        <dbReference type="ChEBI" id="CHEBI:136912"/>
        <dbReference type="ChEBI" id="CHEBI:140656"/>
        <dbReference type="ChEBI" id="CHEBI:140657"/>
        <dbReference type="ChEBI" id="CHEBI:140660"/>
        <dbReference type="EC" id="2.3.1.269"/>
    </reaction>
</comment>
<dbReference type="GO" id="GO:0042158">
    <property type="term" value="P:lipoprotein biosynthetic process"/>
    <property type="evidence" value="ECO:0007669"/>
    <property type="project" value="UniProtKB-UniRule"/>
</dbReference>
<evidence type="ECO:0000256" key="5">
    <source>
        <dbReference type="ARBA" id="ARBA00022989"/>
    </source>
</evidence>
<sequence>MANGLVGGPPRGWSRTLAALASGVLLAASFPPLDLSWLVFVALVPLCWAVFGTARPDEGEVGTPKPFRPFRLAYLTAFVFYVLHLDWLLNLSKEEVTIPWIMYPALAAVSLYFGLFMAGPVWATAKLTSGSGAAHIGQGDDRSSASDKSQSGRTVRSRLQLPVFLVLPVFWALFDWLRTTGELAFSWGSLGYALAPIPAALQGTPWFGYWILPGWIVLVNGLVWQGIRGDRRWLGVAAALVLLPCAAGEWIVARAPETVWLARSETTTTIDPEEPLAPIVLPEPDKGWTKSKPAGTVRFGIVQANTPREVKWNEDYREIVVRDLVSKTYEIAHDAGPDLIVWPETAAPLLVMWYASLRREVMTCVRDIQTWTLVGTLDAKRVGEDTEQYNSAILFGPDGSDVFRYNKRKMVPFGELTPWRDSFPLLAKADFGQSEFTPGKTTGLVTIPDVGTVTCLICFESTFPELSRRDVKDGAKFLVNITNDFWFGAGSGPIQHQQFAILRAVENCTPLVRCANTGISCVIDPYGRVQYPTELFTAVLHTCDVLPGEGGSLYVQWGSWILYVYAGCAGVFVILALLRRRRSDGTAVSSAPR</sequence>
<dbReference type="PROSITE" id="PS50263">
    <property type="entry name" value="CN_HYDROLASE"/>
    <property type="match status" value="1"/>
</dbReference>
<reference evidence="10" key="1">
    <citation type="submission" date="2020-04" db="EMBL/GenBank/DDBJ databases">
        <authorList>
            <person name="Zhang T."/>
        </authorList>
    </citation>
    <scope>NUCLEOTIDE SEQUENCE</scope>
    <source>
        <strain evidence="10">HKST-UBA02</strain>
    </source>
</reference>
<evidence type="ECO:0000313" key="10">
    <source>
        <dbReference type="EMBL" id="MCA9756215.1"/>
    </source>
</evidence>
<evidence type="ECO:0000256" key="6">
    <source>
        <dbReference type="ARBA" id="ARBA00023136"/>
    </source>
</evidence>
<dbReference type="InterPro" id="IPR045378">
    <property type="entry name" value="LNT_N"/>
</dbReference>
<feature type="transmembrane region" description="Helical" evidence="8">
    <location>
        <begin position="207"/>
        <end position="227"/>
    </location>
</feature>